<feature type="chain" id="PRO_5032825163" evidence="1">
    <location>
        <begin position="22"/>
        <end position="83"/>
    </location>
</feature>
<dbReference type="PROSITE" id="PS51257">
    <property type="entry name" value="PROKAR_LIPOPROTEIN"/>
    <property type="match status" value="1"/>
</dbReference>
<proteinExistence type="predicted"/>
<dbReference type="RefSeq" id="WP_183333533.1">
    <property type="nucleotide sequence ID" value="NZ_BMHX01000003.1"/>
</dbReference>
<evidence type="ECO:0000313" key="3">
    <source>
        <dbReference type="Proteomes" id="UP000588017"/>
    </source>
</evidence>
<organism evidence="2 3">
    <name type="scientific">Chelatococcus composti</name>
    <dbReference type="NCBI Taxonomy" id="1743235"/>
    <lineage>
        <taxon>Bacteria</taxon>
        <taxon>Pseudomonadati</taxon>
        <taxon>Pseudomonadota</taxon>
        <taxon>Alphaproteobacteria</taxon>
        <taxon>Hyphomicrobiales</taxon>
        <taxon>Chelatococcaceae</taxon>
        <taxon>Chelatococcus</taxon>
    </lineage>
</organism>
<comment type="caution">
    <text evidence="2">The sequence shown here is derived from an EMBL/GenBank/DDBJ whole genome shotgun (WGS) entry which is preliminary data.</text>
</comment>
<name>A0A841KE33_9HYPH</name>
<dbReference type="EMBL" id="JACHEH010000003">
    <property type="protein sequence ID" value="MBB6167703.1"/>
    <property type="molecule type" value="Genomic_DNA"/>
</dbReference>
<feature type="signal peptide" evidence="1">
    <location>
        <begin position="1"/>
        <end position="21"/>
    </location>
</feature>
<accession>A0A841KE33</accession>
<gene>
    <name evidence="2" type="ORF">HNQ73_001326</name>
</gene>
<reference evidence="2 3" key="1">
    <citation type="submission" date="2020-08" db="EMBL/GenBank/DDBJ databases">
        <title>Genomic Encyclopedia of Type Strains, Phase IV (KMG-IV): sequencing the most valuable type-strain genomes for metagenomic binning, comparative biology and taxonomic classification.</title>
        <authorList>
            <person name="Goeker M."/>
        </authorList>
    </citation>
    <scope>NUCLEOTIDE SEQUENCE [LARGE SCALE GENOMIC DNA]</scope>
    <source>
        <strain evidence="2 3">DSM 101465</strain>
    </source>
</reference>
<evidence type="ECO:0000256" key="1">
    <source>
        <dbReference type="SAM" id="SignalP"/>
    </source>
</evidence>
<keyword evidence="1" id="KW-0732">Signal</keyword>
<dbReference type="Proteomes" id="UP000588017">
    <property type="component" value="Unassembled WGS sequence"/>
</dbReference>
<evidence type="ECO:0000313" key="2">
    <source>
        <dbReference type="EMBL" id="MBB6167703.1"/>
    </source>
</evidence>
<sequence length="83" mass="8392">MKLLAAAVATGALAFAGQALAACPERPPCRGCGCKGGPGYRGPDGRCVGFRDLARVCGPQPELRCTFENAPGAGANRDCALGR</sequence>
<protein>
    <submittedName>
        <fullName evidence="2">Uncharacterized protein</fullName>
    </submittedName>
</protein>
<keyword evidence="3" id="KW-1185">Reference proteome</keyword>
<dbReference type="AlphaFoldDB" id="A0A841KE33"/>